<dbReference type="PANTHER" id="PTHR43104">
    <property type="entry name" value="L-2-HYDROXYGLUTARATE DEHYDROGENASE, MITOCHONDRIAL"/>
    <property type="match status" value="1"/>
</dbReference>
<dbReference type="EMBL" id="FMYQ01000007">
    <property type="protein sequence ID" value="SDC45928.1"/>
    <property type="molecule type" value="Genomic_DNA"/>
</dbReference>
<dbReference type="Gene3D" id="3.50.50.60">
    <property type="entry name" value="FAD/NAD(P)-binding domain"/>
    <property type="match status" value="1"/>
</dbReference>
<sequence>MTDTVDCVVIGAGVVGLAVARACAQQGWETVLVEAENAIGTGTSSRNSEVIHAGIYYPQGSLKARLCVQGKHKLYACCEEKGVEYSRCGKLIVATHEGQLDALRAIGAAAAANGVDDLRWLERDEARAKEPALDCVAALESPSTGIVDSHGLMLALQGDFEAAGGMLALRSPVTGGAVRPGEPTLLEVGGDEPMELLAKRVVNSAGLYAQQVAASIEGVPSESIAPGRYAKGNYYSLAGAAPFARLIYPVPEEGGLGVHLTIDLGRQARFGPDVEWIDTIDYTVDPGRAATFYEAIRRYWPALPDGALQPGYAGIRPKLAAGGRRGDGHGDGDFMIQDARGHGVSGLVNLYGIESPGLTASLAIADEVVERLNMN</sequence>
<evidence type="ECO:0000256" key="3">
    <source>
        <dbReference type="ARBA" id="ARBA00022827"/>
    </source>
</evidence>
<dbReference type="AlphaFoldDB" id="A0A1G6LRK9"/>
<evidence type="ECO:0000256" key="5">
    <source>
        <dbReference type="ARBA" id="ARBA00037941"/>
    </source>
</evidence>
<dbReference type="Pfam" id="PF01266">
    <property type="entry name" value="DAO"/>
    <property type="match status" value="1"/>
</dbReference>
<dbReference type="OrthoDB" id="9801699at2"/>
<keyword evidence="8" id="KW-1185">Reference proteome</keyword>
<reference evidence="8" key="1">
    <citation type="submission" date="2016-09" db="EMBL/GenBank/DDBJ databases">
        <authorList>
            <person name="Varghese N."/>
            <person name="Submissions S."/>
        </authorList>
    </citation>
    <scope>NUCLEOTIDE SEQUENCE [LARGE SCALE GENOMIC DNA]</scope>
    <source>
        <strain evidence="8">TNe-862</strain>
    </source>
</reference>
<protein>
    <submittedName>
        <fullName evidence="7">L-2-hydroxyglutarate oxidase LhgO</fullName>
    </submittedName>
</protein>
<keyword evidence="4" id="KW-0560">Oxidoreductase</keyword>
<dbReference type="SUPFAM" id="SSF51905">
    <property type="entry name" value="FAD/NAD(P)-binding domain"/>
    <property type="match status" value="1"/>
</dbReference>
<dbReference type="Proteomes" id="UP000198908">
    <property type="component" value="Unassembled WGS sequence"/>
</dbReference>
<dbReference type="GO" id="GO:0047545">
    <property type="term" value="F:(S)-2-hydroxyglutarate dehydrogenase activity"/>
    <property type="evidence" value="ECO:0007669"/>
    <property type="project" value="TreeGrafter"/>
</dbReference>
<name>A0A1G6LRK9_9BURK</name>
<accession>A0A1G6LRK9</accession>
<comment type="cofactor">
    <cofactor evidence="1">
        <name>FAD</name>
        <dbReference type="ChEBI" id="CHEBI:57692"/>
    </cofactor>
</comment>
<dbReference type="STRING" id="416944.SAMN05421548_10721"/>
<evidence type="ECO:0000256" key="4">
    <source>
        <dbReference type="ARBA" id="ARBA00023002"/>
    </source>
</evidence>
<comment type="similarity">
    <text evidence="5">Belongs to the L2HGDH family.</text>
</comment>
<evidence type="ECO:0000259" key="6">
    <source>
        <dbReference type="Pfam" id="PF01266"/>
    </source>
</evidence>
<keyword evidence="3" id="KW-0274">FAD</keyword>
<evidence type="ECO:0000256" key="1">
    <source>
        <dbReference type="ARBA" id="ARBA00001974"/>
    </source>
</evidence>
<dbReference type="InterPro" id="IPR006076">
    <property type="entry name" value="FAD-dep_OxRdtase"/>
</dbReference>
<proteinExistence type="inferred from homology"/>
<dbReference type="Gene3D" id="3.30.9.10">
    <property type="entry name" value="D-Amino Acid Oxidase, subunit A, domain 2"/>
    <property type="match status" value="1"/>
</dbReference>
<evidence type="ECO:0000313" key="7">
    <source>
        <dbReference type="EMBL" id="SDC45928.1"/>
    </source>
</evidence>
<evidence type="ECO:0000313" key="8">
    <source>
        <dbReference type="Proteomes" id="UP000198908"/>
    </source>
</evidence>
<feature type="domain" description="FAD dependent oxidoreductase" evidence="6">
    <location>
        <begin position="6"/>
        <end position="371"/>
    </location>
</feature>
<evidence type="ECO:0000256" key="2">
    <source>
        <dbReference type="ARBA" id="ARBA00022630"/>
    </source>
</evidence>
<organism evidence="7 8">
    <name type="scientific">Paraburkholderia lycopersici</name>
    <dbReference type="NCBI Taxonomy" id="416944"/>
    <lineage>
        <taxon>Bacteria</taxon>
        <taxon>Pseudomonadati</taxon>
        <taxon>Pseudomonadota</taxon>
        <taxon>Betaproteobacteria</taxon>
        <taxon>Burkholderiales</taxon>
        <taxon>Burkholderiaceae</taxon>
        <taxon>Paraburkholderia</taxon>
    </lineage>
</organism>
<dbReference type="PANTHER" id="PTHR43104:SF4">
    <property type="entry name" value="L-2-HYDROXYGLUTARATE DEHYDROGENASE, MITOCHONDRIAL"/>
    <property type="match status" value="1"/>
</dbReference>
<dbReference type="RefSeq" id="WP_091996546.1">
    <property type="nucleotide sequence ID" value="NZ_FMYQ01000007.1"/>
</dbReference>
<dbReference type="InterPro" id="IPR036188">
    <property type="entry name" value="FAD/NAD-bd_sf"/>
</dbReference>
<keyword evidence="2" id="KW-0285">Flavoprotein</keyword>
<gene>
    <name evidence="7" type="ORF">SAMN05421548_10721</name>
</gene>